<keyword evidence="5" id="KW-1185">Reference proteome</keyword>
<dbReference type="GO" id="GO:0060963">
    <property type="term" value="P:positive regulation of ribosomal protein gene transcription by RNA polymerase II"/>
    <property type="evidence" value="ECO:0007669"/>
    <property type="project" value="TreeGrafter"/>
</dbReference>
<feature type="region of interest" description="Disordered" evidence="1">
    <location>
        <begin position="609"/>
        <end position="641"/>
    </location>
</feature>
<feature type="domain" description="Ndc10" evidence="3">
    <location>
        <begin position="262"/>
        <end position="373"/>
    </location>
</feature>
<dbReference type="InterPro" id="IPR038279">
    <property type="entry name" value="Ndc10_dom2_sf"/>
</dbReference>
<dbReference type="InterPro" id="IPR022210">
    <property type="entry name" value="TF_GCR1-like"/>
</dbReference>
<gene>
    <name evidence="4" type="ORF">CVT26_002473</name>
</gene>
<dbReference type="Pfam" id="PF12550">
    <property type="entry name" value="GCR1_C"/>
    <property type="match status" value="1"/>
</dbReference>
<dbReference type="Gene3D" id="1.10.443.20">
    <property type="entry name" value="Centromere DNA-binding protein complex CBF3 subunit, domain 2"/>
    <property type="match status" value="1"/>
</dbReference>
<sequence>MSGSPKRTLEEPAADRDLGSSKRCRADDQQLETSGAPANSMPLGSAIDINFPGPLITLAASANDTPASLASGTLITLPSSANDAPPSFIPAPSSQDVERQLRDEAVNNQLRHKQKNVEGKGTDSSYARHVKNFLEFWARREDEATRADPTRPRIPVHPVTGPKVALFLEHEKQRPKLTPQREELQNSSLGLGHFKQAISALQDYISSNIHLPEYEHCLEAKISLRAQPIVTIYETTAAADEPKRVAESQTVKAKGVVAAFRGDNLRRVLVSDLLSREIPMMSIGLEVKLLALVVLAQQGKTNTSGKIEEHGSFRHRLPELCAIGALAFYLFSHFHIAGKKPPDFAPDFDDPTCPEFGRRSWYKLFLFPGNTPSGEVEGTCNMTYENHRERVNLAHVNNNIMISKSTHGARIANVKVAREHGAKPPDDLLKLIFPWIDDERAAYEERVKQHGKVKAADYMLTKFLDLLVELRKILFQDAAVLFFKFPDAPLWSITPFNEARFRTFAVESIAILDSAEREANLQLSRLPEHIAQTMQGSMQGILIQFQKFSQDVNRQVSFIQSFMVTALGSSSKSKKKKLDDFVQSFAHAGTVGMPQLLTPPLLQTQAQLRAPTADNTSPQSPRSDNAALQSPNTLGPQGITEAATPSNWPLDIACYSASFESLSSDNHERETQISEIRKLLDIFGGAKVQKHQFTWSKSIRTTVSDEWLPIYKYQPVESYSELWDEWSIGLNGCISVQQLQNVWDSRWRRNQSALKTEASRRKKLIDLIDELAHKPNWNVKLALRFLTEKYPLHPSSTEPHLRTLRSFITHLQNKTGGAAMLNAIREGASLYPSHPSS</sequence>
<protein>
    <recommendedName>
        <fullName evidence="6">Transcription activator GCR1-like domain-containing protein</fullName>
    </recommendedName>
</protein>
<feature type="domain" description="Ndc10" evidence="3">
    <location>
        <begin position="404"/>
        <end position="501"/>
    </location>
</feature>
<dbReference type="EMBL" id="NHYE01001210">
    <property type="protein sequence ID" value="PPQ97661.1"/>
    <property type="molecule type" value="Genomic_DNA"/>
</dbReference>
<accession>A0A409Y3Z4</accession>
<feature type="domain" description="Transcription activator GCR1-like" evidence="2">
    <location>
        <begin position="720"/>
        <end position="786"/>
    </location>
</feature>
<evidence type="ECO:0000259" key="2">
    <source>
        <dbReference type="Pfam" id="PF12550"/>
    </source>
</evidence>
<reference evidence="4 5" key="1">
    <citation type="journal article" date="2018" name="Evol. Lett.">
        <title>Horizontal gene cluster transfer increased hallucinogenic mushroom diversity.</title>
        <authorList>
            <person name="Reynolds H.T."/>
            <person name="Vijayakumar V."/>
            <person name="Gluck-Thaler E."/>
            <person name="Korotkin H.B."/>
            <person name="Matheny P.B."/>
            <person name="Slot J.C."/>
        </authorList>
    </citation>
    <scope>NUCLEOTIDE SEQUENCE [LARGE SCALE GENOMIC DNA]</scope>
    <source>
        <strain evidence="4 5">SRW20</strain>
    </source>
</reference>
<dbReference type="PANTHER" id="PTHR37784">
    <property type="entry name" value="PROTEIN MSN1"/>
    <property type="match status" value="1"/>
</dbReference>
<dbReference type="AlphaFoldDB" id="A0A409Y3Z4"/>
<dbReference type="InterPro" id="IPR031872">
    <property type="entry name" value="NDC10_II"/>
</dbReference>
<evidence type="ECO:0000256" key="1">
    <source>
        <dbReference type="SAM" id="MobiDB-lite"/>
    </source>
</evidence>
<feature type="compositionally biased region" description="Basic and acidic residues" evidence="1">
    <location>
        <begin position="7"/>
        <end position="28"/>
    </location>
</feature>
<dbReference type="OrthoDB" id="3046224at2759"/>
<dbReference type="PANTHER" id="PTHR37784:SF2">
    <property type="entry name" value="HIGH-OSMOLARITY-INDUCED TRANSCRIPTION PROTEIN 1"/>
    <property type="match status" value="1"/>
</dbReference>
<dbReference type="InParanoid" id="A0A409Y3Z4"/>
<dbReference type="Proteomes" id="UP000284706">
    <property type="component" value="Unassembled WGS sequence"/>
</dbReference>
<evidence type="ECO:0000313" key="4">
    <source>
        <dbReference type="EMBL" id="PPQ97661.1"/>
    </source>
</evidence>
<organism evidence="4 5">
    <name type="scientific">Gymnopilus dilepis</name>
    <dbReference type="NCBI Taxonomy" id="231916"/>
    <lineage>
        <taxon>Eukaryota</taxon>
        <taxon>Fungi</taxon>
        <taxon>Dikarya</taxon>
        <taxon>Basidiomycota</taxon>
        <taxon>Agaricomycotina</taxon>
        <taxon>Agaricomycetes</taxon>
        <taxon>Agaricomycetidae</taxon>
        <taxon>Agaricales</taxon>
        <taxon>Agaricineae</taxon>
        <taxon>Hymenogastraceae</taxon>
        <taxon>Gymnopilus</taxon>
    </lineage>
</organism>
<evidence type="ECO:0008006" key="6">
    <source>
        <dbReference type="Google" id="ProtNLM"/>
    </source>
</evidence>
<feature type="compositionally biased region" description="Polar residues" evidence="1">
    <location>
        <begin position="614"/>
        <end position="635"/>
    </location>
</feature>
<dbReference type="STRING" id="231916.A0A409Y3Z4"/>
<dbReference type="InterPro" id="IPR052146">
    <property type="entry name" value="HOT1"/>
</dbReference>
<dbReference type="GO" id="GO:0000978">
    <property type="term" value="F:RNA polymerase II cis-regulatory region sequence-specific DNA binding"/>
    <property type="evidence" value="ECO:0007669"/>
    <property type="project" value="TreeGrafter"/>
</dbReference>
<dbReference type="Pfam" id="PF16787">
    <property type="entry name" value="NDC10_II"/>
    <property type="match status" value="2"/>
</dbReference>
<evidence type="ECO:0000313" key="5">
    <source>
        <dbReference type="Proteomes" id="UP000284706"/>
    </source>
</evidence>
<proteinExistence type="predicted"/>
<comment type="caution">
    <text evidence="4">The sequence shown here is derived from an EMBL/GenBank/DDBJ whole genome shotgun (WGS) entry which is preliminary data.</text>
</comment>
<feature type="region of interest" description="Disordered" evidence="1">
    <location>
        <begin position="1"/>
        <end position="41"/>
    </location>
</feature>
<name>A0A409Y3Z4_9AGAR</name>
<evidence type="ECO:0000259" key="3">
    <source>
        <dbReference type="Pfam" id="PF16787"/>
    </source>
</evidence>
<dbReference type="GO" id="GO:0000981">
    <property type="term" value="F:DNA-binding transcription factor activity, RNA polymerase II-specific"/>
    <property type="evidence" value="ECO:0007669"/>
    <property type="project" value="TreeGrafter"/>
</dbReference>